<dbReference type="InterPro" id="IPR025392">
    <property type="entry name" value="DUF4124"/>
</dbReference>
<proteinExistence type="predicted"/>
<comment type="caution">
    <text evidence="4">The sequence shown here is derived from an EMBL/GenBank/DDBJ whole genome shotgun (WGS) entry which is preliminary data.</text>
</comment>
<evidence type="ECO:0000256" key="1">
    <source>
        <dbReference type="SAM" id="MobiDB-lite"/>
    </source>
</evidence>
<sequence>MARYLLLICSMLLSSLSFATEIYRSTDQYGNTVFSDKAPKNSTPVKLPPTNTTPATDVSNRPNHRPTSINVSPDNRITIQSPNNGAIIANGLIATTVSTSTQNPLDPSQRIVFSLDNDTLTRSSSTQYTIPRLSRGPHRIGASIIDEHGRQISKDAVDIMVYLPGN</sequence>
<feature type="region of interest" description="Disordered" evidence="1">
    <location>
        <begin position="34"/>
        <end position="74"/>
    </location>
</feature>
<evidence type="ECO:0000256" key="2">
    <source>
        <dbReference type="SAM" id="SignalP"/>
    </source>
</evidence>
<evidence type="ECO:0000313" key="4">
    <source>
        <dbReference type="EMBL" id="MEX1670320.1"/>
    </source>
</evidence>
<evidence type="ECO:0000259" key="3">
    <source>
        <dbReference type="Pfam" id="PF13511"/>
    </source>
</evidence>
<dbReference type="EMBL" id="JBFRYA010000015">
    <property type="protein sequence ID" value="MEX1670320.1"/>
    <property type="molecule type" value="Genomic_DNA"/>
</dbReference>
<keyword evidence="2" id="KW-0732">Signal</keyword>
<organism evidence="4 5">
    <name type="scientific">Zhongshania guokunii</name>
    <dbReference type="NCBI Taxonomy" id="641783"/>
    <lineage>
        <taxon>Bacteria</taxon>
        <taxon>Pseudomonadati</taxon>
        <taxon>Pseudomonadota</taxon>
        <taxon>Gammaproteobacteria</taxon>
        <taxon>Cellvibrionales</taxon>
        <taxon>Spongiibacteraceae</taxon>
        <taxon>Zhongshania</taxon>
    </lineage>
</organism>
<name>A0ABV3U8N7_9GAMM</name>
<feature type="signal peptide" evidence="2">
    <location>
        <begin position="1"/>
        <end position="19"/>
    </location>
</feature>
<dbReference type="RefSeq" id="WP_368382657.1">
    <property type="nucleotide sequence ID" value="NZ_JBFRYA010000015.1"/>
</dbReference>
<feature type="domain" description="DUF4124" evidence="3">
    <location>
        <begin position="9"/>
        <end position="55"/>
    </location>
</feature>
<feature type="chain" id="PRO_5046004224" evidence="2">
    <location>
        <begin position="20"/>
        <end position="166"/>
    </location>
</feature>
<dbReference type="Proteomes" id="UP001557485">
    <property type="component" value="Unassembled WGS sequence"/>
</dbReference>
<dbReference type="Gene3D" id="2.60.40.10">
    <property type="entry name" value="Immunoglobulins"/>
    <property type="match status" value="1"/>
</dbReference>
<gene>
    <name evidence="4" type="ORF">AB4876_15470</name>
</gene>
<evidence type="ECO:0000313" key="5">
    <source>
        <dbReference type="Proteomes" id="UP001557485"/>
    </source>
</evidence>
<dbReference type="Pfam" id="PF13511">
    <property type="entry name" value="DUF4124"/>
    <property type="match status" value="1"/>
</dbReference>
<protein>
    <submittedName>
        <fullName evidence="4">DUF4124 domain-containing protein</fullName>
    </submittedName>
</protein>
<keyword evidence="5" id="KW-1185">Reference proteome</keyword>
<reference evidence="4 5" key="1">
    <citation type="journal article" date="2011" name="Int. J. Syst. Evol. Microbiol.">
        <title>Zhongshania antarctica gen. nov., sp. nov. and Zhongshania guokunii sp. nov., gammaproteobacteria respectively isolated from coastal attached (fast) ice and surface seawater of the Antarctic.</title>
        <authorList>
            <person name="Li H.J."/>
            <person name="Zhang X.Y."/>
            <person name="Chen C.X."/>
            <person name="Zhang Y.J."/>
            <person name="Gao Z.M."/>
            <person name="Yu Y."/>
            <person name="Chen X.L."/>
            <person name="Chen B."/>
            <person name="Zhang Y.Z."/>
        </authorList>
    </citation>
    <scope>NUCLEOTIDE SEQUENCE [LARGE SCALE GENOMIC DNA]</scope>
    <source>
        <strain evidence="4 5">ZS6-22T</strain>
    </source>
</reference>
<dbReference type="InterPro" id="IPR013783">
    <property type="entry name" value="Ig-like_fold"/>
</dbReference>
<accession>A0ABV3U8N7</accession>